<dbReference type="EMBL" id="CM018042">
    <property type="protein sequence ID" value="KAA8532702.1"/>
    <property type="molecule type" value="Genomic_DNA"/>
</dbReference>
<keyword evidence="2" id="KW-1133">Transmembrane helix</keyword>
<keyword evidence="2" id="KW-0812">Transmembrane</keyword>
<evidence type="ECO:0000256" key="1">
    <source>
        <dbReference type="SAM" id="MobiDB-lite"/>
    </source>
</evidence>
<protein>
    <submittedName>
        <fullName evidence="3">Uncharacterized protein</fullName>
    </submittedName>
</protein>
<sequence length="268" mass="29897">MIGDFEAGMNCLQNPPLLSRSFSLFSAGKMLQVYSVWKWGALILALVATLSGILIKRIKLVFIRFRRLKPLGSSEPLLHQLDDDYDFSDDDGDTCSSASSEDEGYESTSSFEDREAFDEDFRVAGSCSYRDGQWCSSGGDRLWSDFTTGKGVKISDSGRFHSRPRLVFLSAEIDNSNNFAFGLYDTRVGRQIPAIFAEWWPKQGKILGIKSGGVEKVYFGDEVTGALTVGDMRNVKTPLHKLTESDGDTWWDADTGIVPDKFVDDFSR</sequence>
<keyword evidence="4" id="KW-1185">Reference proteome</keyword>
<feature type="transmembrane region" description="Helical" evidence="2">
    <location>
        <begin position="36"/>
        <end position="55"/>
    </location>
</feature>
<dbReference type="AlphaFoldDB" id="A0A5J5ASL1"/>
<feature type="region of interest" description="Disordered" evidence="1">
    <location>
        <begin position="89"/>
        <end position="113"/>
    </location>
</feature>
<keyword evidence="2" id="KW-0472">Membrane</keyword>
<organism evidence="3 4">
    <name type="scientific">Nyssa sinensis</name>
    <dbReference type="NCBI Taxonomy" id="561372"/>
    <lineage>
        <taxon>Eukaryota</taxon>
        <taxon>Viridiplantae</taxon>
        <taxon>Streptophyta</taxon>
        <taxon>Embryophyta</taxon>
        <taxon>Tracheophyta</taxon>
        <taxon>Spermatophyta</taxon>
        <taxon>Magnoliopsida</taxon>
        <taxon>eudicotyledons</taxon>
        <taxon>Gunneridae</taxon>
        <taxon>Pentapetalae</taxon>
        <taxon>asterids</taxon>
        <taxon>Cornales</taxon>
        <taxon>Nyssaceae</taxon>
        <taxon>Nyssa</taxon>
    </lineage>
</organism>
<accession>A0A5J5ASL1</accession>
<dbReference type="OrthoDB" id="1662399at2759"/>
<proteinExistence type="predicted"/>
<dbReference type="PANTHER" id="PTHR36715">
    <property type="entry name" value="BNAANNG41370D PROTEIN"/>
    <property type="match status" value="1"/>
</dbReference>
<dbReference type="PANTHER" id="PTHR36715:SF1">
    <property type="entry name" value="PROTEIN, PUTATIVE-RELATED"/>
    <property type="match status" value="1"/>
</dbReference>
<dbReference type="Proteomes" id="UP000325577">
    <property type="component" value="Linkage Group LG19"/>
</dbReference>
<reference evidence="3 4" key="1">
    <citation type="submission" date="2019-09" db="EMBL/GenBank/DDBJ databases">
        <title>A chromosome-level genome assembly of the Chinese tupelo Nyssa sinensis.</title>
        <authorList>
            <person name="Yang X."/>
            <person name="Kang M."/>
            <person name="Yang Y."/>
            <person name="Xiong H."/>
            <person name="Wang M."/>
            <person name="Zhang Z."/>
            <person name="Wang Z."/>
            <person name="Wu H."/>
            <person name="Ma T."/>
            <person name="Liu J."/>
            <person name="Xi Z."/>
        </authorList>
    </citation>
    <scope>NUCLEOTIDE SEQUENCE [LARGE SCALE GENOMIC DNA]</scope>
    <source>
        <strain evidence="3">J267</strain>
        <tissue evidence="3">Leaf</tissue>
    </source>
</reference>
<evidence type="ECO:0000313" key="4">
    <source>
        <dbReference type="Proteomes" id="UP000325577"/>
    </source>
</evidence>
<name>A0A5J5ASL1_9ASTE</name>
<evidence type="ECO:0000256" key="2">
    <source>
        <dbReference type="SAM" id="Phobius"/>
    </source>
</evidence>
<evidence type="ECO:0000313" key="3">
    <source>
        <dbReference type="EMBL" id="KAA8532702.1"/>
    </source>
</evidence>
<gene>
    <name evidence="3" type="ORF">F0562_032735</name>
</gene>